<evidence type="ECO:0000313" key="1">
    <source>
        <dbReference type="EMBL" id="XDJ14595.1"/>
    </source>
</evidence>
<proteinExistence type="predicted"/>
<dbReference type="EMBL" id="PQ015378">
    <property type="protein sequence ID" value="XDJ14595.1"/>
    <property type="molecule type" value="Genomic_DNA"/>
</dbReference>
<accession>A0AB39CCP8</accession>
<protein>
    <submittedName>
        <fullName evidence="1">Uncharacterized protein</fullName>
    </submittedName>
</protein>
<sequence>MHVIRVATDRLGSNPIGQVCEGSKSKILLWCPKGTSNTIADTADYHVAMTIAMGFVNEPEKLRKFLHKLKQPPGEYYVLIWNVNRGNSDAVFEFDHE</sequence>
<organism evidence="1">
    <name type="scientific">Pseudomonas phage RVTF4</name>
    <dbReference type="NCBI Taxonomy" id="3236931"/>
    <lineage>
        <taxon>Viruses</taxon>
    </lineage>
</organism>
<name>A0AB39CCP8_9VIRU</name>
<reference evidence="1" key="1">
    <citation type="submission" date="2024-07" db="EMBL/GenBank/DDBJ databases">
        <authorList>
            <person name="Bringhurst R.M."/>
            <person name="Homer T.E."/>
        </authorList>
    </citation>
    <scope>NUCLEOTIDE SEQUENCE</scope>
</reference>